<dbReference type="GO" id="GO:0043856">
    <property type="term" value="F:anti-sigma factor antagonist activity"/>
    <property type="evidence" value="ECO:0007669"/>
    <property type="project" value="InterPro"/>
</dbReference>
<dbReference type="SUPFAM" id="SSF52091">
    <property type="entry name" value="SpoIIaa-like"/>
    <property type="match status" value="1"/>
</dbReference>
<organism evidence="4 5">
    <name type="scientific">Nocardioides luti</name>
    <dbReference type="NCBI Taxonomy" id="2761101"/>
    <lineage>
        <taxon>Bacteria</taxon>
        <taxon>Bacillati</taxon>
        <taxon>Actinomycetota</taxon>
        <taxon>Actinomycetes</taxon>
        <taxon>Propionibacteriales</taxon>
        <taxon>Nocardioidaceae</taxon>
        <taxon>Nocardioides</taxon>
    </lineage>
</organism>
<dbReference type="InterPro" id="IPR003658">
    <property type="entry name" value="Anti-sigma_ant"/>
</dbReference>
<evidence type="ECO:0000256" key="1">
    <source>
        <dbReference type="ARBA" id="ARBA00009013"/>
    </source>
</evidence>
<keyword evidence="5" id="KW-1185">Reference proteome</keyword>
<sequence>MQLEIAVRPEDGRHVVVATGEVDVATRNQLKSVIDELIVQGHVHLVVDLDETTFLDSTGLGVLIGARRKTHAFMGSFAIVCNRPQLLKVFRITGLDKVFEIRQTLPAVEAEPVV</sequence>
<dbReference type="PANTHER" id="PTHR33495">
    <property type="entry name" value="ANTI-SIGMA FACTOR ANTAGONIST TM_1081-RELATED-RELATED"/>
    <property type="match status" value="1"/>
</dbReference>
<accession>A0A7X0VB40</accession>
<reference evidence="4 5" key="1">
    <citation type="submission" date="2020-08" db="EMBL/GenBank/DDBJ databases">
        <authorList>
            <person name="Seo M.-J."/>
        </authorList>
    </citation>
    <scope>NUCLEOTIDE SEQUENCE [LARGE SCALE GENOMIC DNA]</scope>
    <source>
        <strain evidence="4 5">KIGAM211</strain>
    </source>
</reference>
<dbReference type="PROSITE" id="PS50801">
    <property type="entry name" value="STAS"/>
    <property type="match status" value="1"/>
</dbReference>
<dbReference type="InterPro" id="IPR002645">
    <property type="entry name" value="STAS_dom"/>
</dbReference>
<dbReference type="AlphaFoldDB" id="A0A7X0VB40"/>
<name>A0A7X0VB40_9ACTN</name>
<comment type="similarity">
    <text evidence="1 2">Belongs to the anti-sigma-factor antagonist family.</text>
</comment>
<comment type="caution">
    <text evidence="4">The sequence shown here is derived from an EMBL/GenBank/DDBJ whole genome shotgun (WGS) entry which is preliminary data.</text>
</comment>
<evidence type="ECO:0000256" key="2">
    <source>
        <dbReference type="RuleBase" id="RU003749"/>
    </source>
</evidence>
<proteinExistence type="inferred from homology"/>
<dbReference type="Proteomes" id="UP000523955">
    <property type="component" value="Unassembled WGS sequence"/>
</dbReference>
<dbReference type="Gene3D" id="3.30.750.24">
    <property type="entry name" value="STAS domain"/>
    <property type="match status" value="1"/>
</dbReference>
<dbReference type="CDD" id="cd07043">
    <property type="entry name" value="STAS_anti-anti-sigma_factors"/>
    <property type="match status" value="1"/>
</dbReference>
<gene>
    <name evidence="4" type="ORF">H5V45_11745</name>
</gene>
<protein>
    <recommendedName>
        <fullName evidence="2">Anti-sigma factor antagonist</fullName>
    </recommendedName>
</protein>
<evidence type="ECO:0000259" key="3">
    <source>
        <dbReference type="PROSITE" id="PS50801"/>
    </source>
</evidence>
<evidence type="ECO:0000313" key="5">
    <source>
        <dbReference type="Proteomes" id="UP000523955"/>
    </source>
</evidence>
<feature type="domain" description="STAS" evidence="3">
    <location>
        <begin position="3"/>
        <end position="114"/>
    </location>
</feature>
<dbReference type="PANTHER" id="PTHR33495:SF2">
    <property type="entry name" value="ANTI-SIGMA FACTOR ANTAGONIST TM_1081-RELATED"/>
    <property type="match status" value="1"/>
</dbReference>
<dbReference type="InterPro" id="IPR036513">
    <property type="entry name" value="STAS_dom_sf"/>
</dbReference>
<dbReference type="NCBIfam" id="TIGR00377">
    <property type="entry name" value="ant_ant_sig"/>
    <property type="match status" value="1"/>
</dbReference>
<dbReference type="RefSeq" id="WP_185253086.1">
    <property type="nucleotide sequence ID" value="NZ_JACKXE010000001.1"/>
</dbReference>
<dbReference type="EMBL" id="JACKXE010000001">
    <property type="protein sequence ID" value="MBB6627990.1"/>
    <property type="molecule type" value="Genomic_DNA"/>
</dbReference>
<dbReference type="Pfam" id="PF01740">
    <property type="entry name" value="STAS"/>
    <property type="match status" value="1"/>
</dbReference>
<evidence type="ECO:0000313" key="4">
    <source>
        <dbReference type="EMBL" id="MBB6627990.1"/>
    </source>
</evidence>